<evidence type="ECO:0008006" key="4">
    <source>
        <dbReference type="Google" id="ProtNLM"/>
    </source>
</evidence>
<keyword evidence="1" id="KW-0812">Transmembrane</keyword>
<dbReference type="OrthoDB" id="4966203at2"/>
<feature type="transmembrane region" description="Helical" evidence="1">
    <location>
        <begin position="162"/>
        <end position="180"/>
    </location>
</feature>
<protein>
    <recommendedName>
        <fullName evidence="4">Membrane protein YjdF</fullName>
    </recommendedName>
</protein>
<sequence>MNPLLLWAIRAVLAVEAVTLGWQQNWLQLTVAVLTLGATFLPDKVARMMGVRLPATFLTLIVLFIFATIFLGEMSGYYERFWWWDLALHFGSAAAFGIFAFLMIFMLFEGDSYAAPPWALAVLSACVAMAIGVVWEIFEYAVDQTLGTNMQKSGLPDTMGDLIVDTLGAILGGGLGYLYLKGMRYGPGALFEEFVGLNRRLYRRIRPRKS</sequence>
<organism evidence="2 3">
    <name type="scientific">Wenxinia saemankumensis</name>
    <dbReference type="NCBI Taxonomy" id="1447782"/>
    <lineage>
        <taxon>Bacteria</taxon>
        <taxon>Pseudomonadati</taxon>
        <taxon>Pseudomonadota</taxon>
        <taxon>Alphaproteobacteria</taxon>
        <taxon>Rhodobacterales</taxon>
        <taxon>Roseobacteraceae</taxon>
        <taxon>Wenxinia</taxon>
    </lineage>
</organism>
<proteinExistence type="predicted"/>
<feature type="transmembrane region" description="Helical" evidence="1">
    <location>
        <begin position="53"/>
        <end position="74"/>
    </location>
</feature>
<accession>A0A1M6EGS6</accession>
<evidence type="ECO:0000256" key="1">
    <source>
        <dbReference type="SAM" id="Phobius"/>
    </source>
</evidence>
<reference evidence="2 3" key="1">
    <citation type="submission" date="2016-11" db="EMBL/GenBank/DDBJ databases">
        <authorList>
            <person name="Jaros S."/>
            <person name="Januszkiewicz K."/>
            <person name="Wedrychowicz H."/>
        </authorList>
    </citation>
    <scope>NUCLEOTIDE SEQUENCE [LARGE SCALE GENOMIC DNA]</scope>
    <source>
        <strain evidence="2 3">DSM 100565</strain>
    </source>
</reference>
<keyword evidence="1" id="KW-0472">Membrane</keyword>
<evidence type="ECO:0000313" key="2">
    <source>
        <dbReference type="EMBL" id="SHI84674.1"/>
    </source>
</evidence>
<dbReference type="Pfam" id="PF09997">
    <property type="entry name" value="DUF2238"/>
    <property type="match status" value="1"/>
</dbReference>
<gene>
    <name evidence="2" type="ORF">SAMN05444417_1992</name>
</gene>
<evidence type="ECO:0000313" key="3">
    <source>
        <dbReference type="Proteomes" id="UP000184292"/>
    </source>
</evidence>
<keyword evidence="1" id="KW-1133">Transmembrane helix</keyword>
<dbReference type="AlphaFoldDB" id="A0A1M6EGS6"/>
<feature type="transmembrane region" description="Helical" evidence="1">
    <location>
        <begin position="86"/>
        <end position="108"/>
    </location>
</feature>
<dbReference type="InterPro" id="IPR014509">
    <property type="entry name" value="YjdF-like"/>
</dbReference>
<feature type="transmembrane region" description="Helical" evidence="1">
    <location>
        <begin position="120"/>
        <end position="142"/>
    </location>
</feature>
<feature type="transmembrane region" description="Helical" evidence="1">
    <location>
        <begin position="24"/>
        <end position="41"/>
    </location>
</feature>
<name>A0A1M6EGS6_9RHOB</name>
<dbReference type="EMBL" id="FQYO01000003">
    <property type="protein sequence ID" value="SHI84674.1"/>
    <property type="molecule type" value="Genomic_DNA"/>
</dbReference>
<keyword evidence="3" id="KW-1185">Reference proteome</keyword>
<dbReference type="RefSeq" id="WP_073329354.1">
    <property type="nucleotide sequence ID" value="NZ_FQYO01000003.1"/>
</dbReference>
<dbReference type="STRING" id="1447782.SAMN05444417_1992"/>
<dbReference type="Proteomes" id="UP000184292">
    <property type="component" value="Unassembled WGS sequence"/>
</dbReference>